<gene>
    <name evidence="3" type="ORF">L596_020003</name>
</gene>
<feature type="transmembrane region" description="Helical" evidence="1">
    <location>
        <begin position="165"/>
        <end position="188"/>
    </location>
</feature>
<accession>A0A4U5MSB3</accession>
<feature type="transmembrane region" description="Helical" evidence="1">
    <location>
        <begin position="106"/>
        <end position="124"/>
    </location>
</feature>
<comment type="caution">
    <text evidence="3">The sequence shown here is derived from an EMBL/GenBank/DDBJ whole genome shotgun (WGS) entry which is preliminary data.</text>
</comment>
<keyword evidence="1" id="KW-0812">Transmembrane</keyword>
<keyword evidence="1" id="KW-0472">Membrane</keyword>
<dbReference type="EMBL" id="AZBU02000006">
    <property type="protein sequence ID" value="TKR72580.1"/>
    <property type="molecule type" value="Genomic_DNA"/>
</dbReference>
<protein>
    <recommendedName>
        <fullName evidence="5">Transmembrane protein</fullName>
    </recommendedName>
</protein>
<evidence type="ECO:0000313" key="3">
    <source>
        <dbReference type="EMBL" id="TKR72580.1"/>
    </source>
</evidence>
<feature type="transmembrane region" description="Helical" evidence="1">
    <location>
        <begin position="136"/>
        <end position="159"/>
    </location>
</feature>
<keyword evidence="2" id="KW-0732">Signal</keyword>
<name>A0A4U5MSB3_STECR</name>
<feature type="chain" id="PRO_5020314477" description="Transmembrane protein" evidence="2">
    <location>
        <begin position="23"/>
        <end position="262"/>
    </location>
</feature>
<reference evidence="3 4" key="1">
    <citation type="journal article" date="2015" name="Genome Biol.">
        <title>Comparative genomics of Steinernema reveals deeply conserved gene regulatory networks.</title>
        <authorList>
            <person name="Dillman A.R."/>
            <person name="Macchietto M."/>
            <person name="Porter C.F."/>
            <person name="Rogers A."/>
            <person name="Williams B."/>
            <person name="Antoshechkin I."/>
            <person name="Lee M.M."/>
            <person name="Goodwin Z."/>
            <person name="Lu X."/>
            <person name="Lewis E.E."/>
            <person name="Goodrich-Blair H."/>
            <person name="Stock S.P."/>
            <person name="Adams B.J."/>
            <person name="Sternberg P.W."/>
            <person name="Mortazavi A."/>
        </authorList>
    </citation>
    <scope>NUCLEOTIDE SEQUENCE [LARGE SCALE GENOMIC DNA]</scope>
    <source>
        <strain evidence="3 4">ALL</strain>
    </source>
</reference>
<evidence type="ECO:0000313" key="4">
    <source>
        <dbReference type="Proteomes" id="UP000298663"/>
    </source>
</evidence>
<keyword evidence="4" id="KW-1185">Reference proteome</keyword>
<proteinExistence type="predicted"/>
<evidence type="ECO:0000256" key="2">
    <source>
        <dbReference type="SAM" id="SignalP"/>
    </source>
</evidence>
<evidence type="ECO:0008006" key="5">
    <source>
        <dbReference type="Google" id="ProtNLM"/>
    </source>
</evidence>
<feature type="signal peptide" evidence="2">
    <location>
        <begin position="1"/>
        <end position="22"/>
    </location>
</feature>
<keyword evidence="1" id="KW-1133">Transmembrane helix</keyword>
<dbReference type="Proteomes" id="UP000298663">
    <property type="component" value="Unassembled WGS sequence"/>
</dbReference>
<dbReference type="AlphaFoldDB" id="A0A4U5MSB3"/>
<evidence type="ECO:0000256" key="1">
    <source>
        <dbReference type="SAM" id="Phobius"/>
    </source>
</evidence>
<reference evidence="3 4" key="2">
    <citation type="journal article" date="2019" name="G3 (Bethesda)">
        <title>Hybrid Assembly of the Genome of the Entomopathogenic Nematode Steinernema carpocapsae Identifies the X-Chromosome.</title>
        <authorList>
            <person name="Serra L."/>
            <person name="Macchietto M."/>
            <person name="Macias-Munoz A."/>
            <person name="McGill C.J."/>
            <person name="Rodriguez I.M."/>
            <person name="Rodriguez B."/>
            <person name="Murad R."/>
            <person name="Mortazavi A."/>
        </authorList>
    </citation>
    <scope>NUCLEOTIDE SEQUENCE [LARGE SCALE GENOMIC DNA]</scope>
    <source>
        <strain evidence="3 4">ALL</strain>
    </source>
</reference>
<organism evidence="3 4">
    <name type="scientific">Steinernema carpocapsae</name>
    <name type="common">Entomopathogenic nematode</name>
    <dbReference type="NCBI Taxonomy" id="34508"/>
    <lineage>
        <taxon>Eukaryota</taxon>
        <taxon>Metazoa</taxon>
        <taxon>Ecdysozoa</taxon>
        <taxon>Nematoda</taxon>
        <taxon>Chromadorea</taxon>
        <taxon>Rhabditida</taxon>
        <taxon>Tylenchina</taxon>
        <taxon>Panagrolaimomorpha</taxon>
        <taxon>Strongyloidoidea</taxon>
        <taxon>Steinernematidae</taxon>
        <taxon>Steinernema</taxon>
    </lineage>
</organism>
<sequence length="262" mass="29268">MYFGTFFLICFFLFSIAIIVESKGKYVMNGIDVFNVLKCSLLALPLQLWLTRIVHRGYVYLLGDSTEEEVIEMTENCQVAPEEATEKKPDMCCCCCHISAKTGTQLIASLAFVGAVVNIFYVLSQYDNRYKHMSRDIIIAVLIIFISTIAIISACMRSHKGLLPFLIFMYLGTAILILAFLLSTAIIVESKGKSGVSNFSFGRNQSTPRASILSRLSAFPALVHPSRPSMLLPHEKAEIATKSPRRSVNPHLSFQPFCTYLQ</sequence>